<dbReference type="InterPro" id="IPR051393">
    <property type="entry name" value="ABC_transporter_permease"/>
</dbReference>
<evidence type="ECO:0000313" key="9">
    <source>
        <dbReference type="EMBL" id="CUN52194.1"/>
    </source>
</evidence>
<dbReference type="Proteomes" id="UP000095787">
    <property type="component" value="Unassembled WGS sequence"/>
</dbReference>
<accession>A0A173XKK5</accession>
<evidence type="ECO:0000256" key="6">
    <source>
        <dbReference type="ARBA" id="ARBA00023136"/>
    </source>
</evidence>
<dbReference type="GO" id="GO:0005886">
    <property type="term" value="C:plasma membrane"/>
    <property type="evidence" value="ECO:0007669"/>
    <property type="project" value="UniProtKB-SubCell"/>
</dbReference>
<keyword evidence="5 7" id="KW-1133">Transmembrane helix</keyword>
<dbReference type="Pfam" id="PF00528">
    <property type="entry name" value="BPD_transp_1"/>
    <property type="match status" value="1"/>
</dbReference>
<evidence type="ECO:0000256" key="7">
    <source>
        <dbReference type="RuleBase" id="RU363032"/>
    </source>
</evidence>
<gene>
    <name evidence="9" type="primary">ycjO</name>
    <name evidence="10" type="ORF">EAI93_06065</name>
    <name evidence="9" type="ORF">ERS852456_00142</name>
</gene>
<dbReference type="Gene3D" id="1.10.3720.10">
    <property type="entry name" value="MetI-like"/>
    <property type="match status" value="1"/>
</dbReference>
<dbReference type="GO" id="GO:0055085">
    <property type="term" value="P:transmembrane transport"/>
    <property type="evidence" value="ECO:0007669"/>
    <property type="project" value="InterPro"/>
</dbReference>
<organism evidence="9 11">
    <name type="scientific">[Ruminococcus] torques</name>
    <dbReference type="NCBI Taxonomy" id="33039"/>
    <lineage>
        <taxon>Bacteria</taxon>
        <taxon>Bacillati</taxon>
        <taxon>Bacillota</taxon>
        <taxon>Clostridia</taxon>
        <taxon>Lachnospirales</taxon>
        <taxon>Lachnospiraceae</taxon>
        <taxon>Mediterraneibacter</taxon>
    </lineage>
</organism>
<dbReference type="PANTHER" id="PTHR30193">
    <property type="entry name" value="ABC TRANSPORTER PERMEASE PROTEIN"/>
    <property type="match status" value="1"/>
</dbReference>
<sequence>MKNKKFVGTVMVPAMLHMFVFIVIPIVIGLVISFFNYNPLSSDNKFIGLENFVRLVQDADFRKALLNTLLFVLITVTLNIGIALVVAQMISWFKSNKVRSFFRMVFFLPCIAPMVATSVVFARSIFPTTTGFLNVALNKIGIDSINWLGDPKVVMISLIIYTIWVDVGYNVILFSAGIDGIPSYVYEAADLDGASEWVKFRKITWPLLGRSFQFVIVQTLISHFQMFAQFAVLILKDGPQNSGLVLSRYIYKMAFEYKDMGYASAVSLVLFVIIMTLSLIEQKKSAVDWEY</sequence>
<evidence type="ECO:0000313" key="12">
    <source>
        <dbReference type="Proteomes" id="UP000292665"/>
    </source>
</evidence>
<protein>
    <submittedName>
        <fullName evidence="9">Inner membrane ABC transporter permease protein ycjO</fullName>
    </submittedName>
    <submittedName>
        <fullName evidence="10">Sugar ABC transporter permease</fullName>
    </submittedName>
</protein>
<dbReference type="InterPro" id="IPR035906">
    <property type="entry name" value="MetI-like_sf"/>
</dbReference>
<feature type="transmembrane region" description="Helical" evidence="7">
    <location>
        <begin position="153"/>
        <end position="174"/>
    </location>
</feature>
<dbReference type="AlphaFoldDB" id="A0A173XKK5"/>
<evidence type="ECO:0000256" key="5">
    <source>
        <dbReference type="ARBA" id="ARBA00022989"/>
    </source>
</evidence>
<dbReference type="InterPro" id="IPR000515">
    <property type="entry name" value="MetI-like"/>
</dbReference>
<reference evidence="9 11" key="1">
    <citation type="submission" date="2015-09" db="EMBL/GenBank/DDBJ databases">
        <authorList>
            <consortium name="Pathogen Informatics"/>
        </authorList>
    </citation>
    <scope>NUCLEOTIDE SEQUENCE [LARGE SCALE GENOMIC DNA]</scope>
    <source>
        <strain evidence="9 11">2789STDY5834841</strain>
    </source>
</reference>
<reference evidence="10 12" key="2">
    <citation type="journal article" date="2019" name="Science, e1252229">
        <title>Invertible promoters mediate bacterial phase variation, antibiotic resistance, and host adaptation in the gut.</title>
        <authorList>
            <person name="Jiang X."/>
            <person name="Hall A.B."/>
            <person name="Arthur T.D."/>
            <person name="Plichta D.R."/>
            <person name="Covington C.T."/>
            <person name="Poyet M."/>
            <person name="Crothers J."/>
            <person name="Moses P.L."/>
            <person name="Tolonen A.C."/>
            <person name="Vlamakis H."/>
            <person name="Alm E.J."/>
            <person name="Xavier R.J."/>
        </authorList>
    </citation>
    <scope>NUCLEOTIDE SEQUENCE [LARGE SCALE GENOMIC DNA]</scope>
    <source>
        <strain evidence="10">Aa_0143</strain>
        <strain evidence="12">aa_0143</strain>
    </source>
</reference>
<dbReference type="Proteomes" id="UP000292665">
    <property type="component" value="Unassembled WGS sequence"/>
</dbReference>
<dbReference type="RefSeq" id="WP_004847854.1">
    <property type="nucleotide sequence ID" value="NZ_CATVPX010000001.1"/>
</dbReference>
<dbReference type="PROSITE" id="PS50928">
    <property type="entry name" value="ABC_TM1"/>
    <property type="match status" value="1"/>
</dbReference>
<proteinExistence type="inferred from homology"/>
<evidence type="ECO:0000313" key="10">
    <source>
        <dbReference type="EMBL" id="RYS80588.1"/>
    </source>
</evidence>
<feature type="transmembrane region" description="Helical" evidence="7">
    <location>
        <begin position="105"/>
        <end position="126"/>
    </location>
</feature>
<feature type="domain" description="ABC transmembrane type-1" evidence="8">
    <location>
        <begin position="65"/>
        <end position="281"/>
    </location>
</feature>
<evidence type="ECO:0000256" key="2">
    <source>
        <dbReference type="ARBA" id="ARBA00022448"/>
    </source>
</evidence>
<name>A0A173XKK5_9FIRM</name>
<keyword evidence="6 7" id="KW-0472">Membrane</keyword>
<feature type="transmembrane region" description="Helical" evidence="7">
    <location>
        <begin position="12"/>
        <end position="35"/>
    </location>
</feature>
<comment type="similarity">
    <text evidence="7">Belongs to the binding-protein-dependent transport system permease family.</text>
</comment>
<feature type="transmembrane region" description="Helical" evidence="7">
    <location>
        <begin position="260"/>
        <end position="280"/>
    </location>
</feature>
<evidence type="ECO:0000256" key="4">
    <source>
        <dbReference type="ARBA" id="ARBA00022692"/>
    </source>
</evidence>
<keyword evidence="4 7" id="KW-0812">Transmembrane</keyword>
<dbReference type="EMBL" id="CYZO01000001">
    <property type="protein sequence ID" value="CUN52194.1"/>
    <property type="molecule type" value="Genomic_DNA"/>
</dbReference>
<evidence type="ECO:0000259" key="8">
    <source>
        <dbReference type="PROSITE" id="PS50928"/>
    </source>
</evidence>
<dbReference type="CDD" id="cd06261">
    <property type="entry name" value="TM_PBP2"/>
    <property type="match status" value="1"/>
</dbReference>
<dbReference type="PANTHER" id="PTHR30193:SF37">
    <property type="entry name" value="INNER MEMBRANE ABC TRANSPORTER PERMEASE PROTEIN YCJO"/>
    <property type="match status" value="1"/>
</dbReference>
<keyword evidence="2 7" id="KW-0813">Transport</keyword>
<feature type="transmembrane region" description="Helical" evidence="7">
    <location>
        <begin position="69"/>
        <end position="93"/>
    </location>
</feature>
<evidence type="ECO:0000313" key="11">
    <source>
        <dbReference type="Proteomes" id="UP000095787"/>
    </source>
</evidence>
<keyword evidence="3" id="KW-1003">Cell membrane</keyword>
<comment type="subcellular location">
    <subcellularLocation>
        <location evidence="1 7">Cell membrane</location>
        <topology evidence="1 7">Multi-pass membrane protein</topology>
    </subcellularLocation>
</comment>
<dbReference type="EMBL" id="RCYR01000008">
    <property type="protein sequence ID" value="RYS80588.1"/>
    <property type="molecule type" value="Genomic_DNA"/>
</dbReference>
<evidence type="ECO:0000256" key="3">
    <source>
        <dbReference type="ARBA" id="ARBA00022475"/>
    </source>
</evidence>
<evidence type="ECO:0000256" key="1">
    <source>
        <dbReference type="ARBA" id="ARBA00004651"/>
    </source>
</evidence>
<dbReference type="SUPFAM" id="SSF161098">
    <property type="entry name" value="MetI-like"/>
    <property type="match status" value="1"/>
</dbReference>
<dbReference type="GeneID" id="97327944"/>